<evidence type="ECO:0000256" key="1">
    <source>
        <dbReference type="SAM" id="Phobius"/>
    </source>
</evidence>
<keyword evidence="1" id="KW-1133">Transmembrane helix</keyword>
<evidence type="ECO:0000313" key="3">
    <source>
        <dbReference type="Proteomes" id="UP000887159"/>
    </source>
</evidence>
<keyword evidence="3" id="KW-1185">Reference proteome</keyword>
<name>A0A8X6W182_TRICX</name>
<dbReference type="AlphaFoldDB" id="A0A8X6W182"/>
<evidence type="ECO:0000313" key="2">
    <source>
        <dbReference type="EMBL" id="GFY26061.1"/>
    </source>
</evidence>
<dbReference type="Proteomes" id="UP000887159">
    <property type="component" value="Unassembled WGS sequence"/>
</dbReference>
<proteinExistence type="predicted"/>
<dbReference type="EMBL" id="BMAU01021374">
    <property type="protein sequence ID" value="GFY26061.1"/>
    <property type="molecule type" value="Genomic_DNA"/>
</dbReference>
<keyword evidence="1" id="KW-0472">Membrane</keyword>
<sequence>MPPNRQKHQIKAHEIHRGKGLVIRLSLAVALSTIQLRVLVAALWDKKLAFRTRERRKFWVFTDGPQRKEKKTSSEAMLQLNSASEKESVLLKEDQTDL</sequence>
<protein>
    <submittedName>
        <fullName evidence="2">Uncharacterized protein</fullName>
    </submittedName>
</protein>
<accession>A0A8X6W182</accession>
<organism evidence="2 3">
    <name type="scientific">Trichonephila clavipes</name>
    <name type="common">Golden silk orbweaver</name>
    <name type="synonym">Nephila clavipes</name>
    <dbReference type="NCBI Taxonomy" id="2585209"/>
    <lineage>
        <taxon>Eukaryota</taxon>
        <taxon>Metazoa</taxon>
        <taxon>Ecdysozoa</taxon>
        <taxon>Arthropoda</taxon>
        <taxon>Chelicerata</taxon>
        <taxon>Arachnida</taxon>
        <taxon>Araneae</taxon>
        <taxon>Araneomorphae</taxon>
        <taxon>Entelegynae</taxon>
        <taxon>Araneoidea</taxon>
        <taxon>Nephilidae</taxon>
        <taxon>Trichonephila</taxon>
    </lineage>
</organism>
<feature type="transmembrane region" description="Helical" evidence="1">
    <location>
        <begin position="21"/>
        <end position="44"/>
    </location>
</feature>
<comment type="caution">
    <text evidence="2">The sequence shown here is derived from an EMBL/GenBank/DDBJ whole genome shotgun (WGS) entry which is preliminary data.</text>
</comment>
<reference evidence="2" key="1">
    <citation type="submission" date="2020-08" db="EMBL/GenBank/DDBJ databases">
        <title>Multicomponent nature underlies the extraordinary mechanical properties of spider dragline silk.</title>
        <authorList>
            <person name="Kono N."/>
            <person name="Nakamura H."/>
            <person name="Mori M."/>
            <person name="Yoshida Y."/>
            <person name="Ohtoshi R."/>
            <person name="Malay A.D."/>
            <person name="Moran D.A.P."/>
            <person name="Tomita M."/>
            <person name="Numata K."/>
            <person name="Arakawa K."/>
        </authorList>
    </citation>
    <scope>NUCLEOTIDE SEQUENCE</scope>
</reference>
<keyword evidence="1" id="KW-0812">Transmembrane</keyword>
<gene>
    <name evidence="2" type="ORF">TNCV_353791</name>
</gene>